<evidence type="ECO:0000256" key="1">
    <source>
        <dbReference type="SAM" id="MobiDB-lite"/>
    </source>
</evidence>
<dbReference type="AlphaFoldDB" id="A0A2S8J3Z3"/>
<accession>A0A2S8J3Z3</accession>
<feature type="region of interest" description="Disordered" evidence="1">
    <location>
        <begin position="1"/>
        <end position="23"/>
    </location>
</feature>
<dbReference type="EMBL" id="PUIQ01000002">
    <property type="protein sequence ID" value="PQP21715.1"/>
    <property type="molecule type" value="Genomic_DNA"/>
</dbReference>
<organism evidence="2 3">
    <name type="scientific">Burkholderia cepacia</name>
    <name type="common">Pseudomonas cepacia</name>
    <dbReference type="NCBI Taxonomy" id="292"/>
    <lineage>
        <taxon>Bacteria</taxon>
        <taxon>Pseudomonadati</taxon>
        <taxon>Pseudomonadota</taxon>
        <taxon>Betaproteobacteria</taxon>
        <taxon>Burkholderiales</taxon>
        <taxon>Burkholderiaceae</taxon>
        <taxon>Burkholderia</taxon>
        <taxon>Burkholderia cepacia complex</taxon>
    </lineage>
</organism>
<gene>
    <name evidence="2" type="ORF">C5615_02010</name>
</gene>
<sequence>MRRGSTAARGRPRGTGAANERAADRVKQRIRFWSVSCVHPRVASCSAPRRSRVDMALILGIAVTIRCIDSHRR</sequence>
<dbReference type="Proteomes" id="UP000238206">
    <property type="component" value="Unassembled WGS sequence"/>
</dbReference>
<reference evidence="2 3" key="1">
    <citation type="submission" date="2018-02" db="EMBL/GenBank/DDBJ databases">
        <title>Draft genome sequencing of Burkholderia cepacia Y14-15.</title>
        <authorList>
            <person name="Zheng B.-X."/>
        </authorList>
    </citation>
    <scope>NUCLEOTIDE SEQUENCE [LARGE SCALE GENOMIC DNA]</scope>
    <source>
        <strain evidence="2 3">Y14-15</strain>
    </source>
</reference>
<evidence type="ECO:0000313" key="2">
    <source>
        <dbReference type="EMBL" id="PQP21715.1"/>
    </source>
</evidence>
<feature type="compositionally biased region" description="Low complexity" evidence="1">
    <location>
        <begin position="1"/>
        <end position="18"/>
    </location>
</feature>
<proteinExistence type="predicted"/>
<comment type="caution">
    <text evidence="2">The sequence shown here is derived from an EMBL/GenBank/DDBJ whole genome shotgun (WGS) entry which is preliminary data.</text>
</comment>
<evidence type="ECO:0000313" key="3">
    <source>
        <dbReference type="Proteomes" id="UP000238206"/>
    </source>
</evidence>
<name>A0A2S8J3Z3_BURCE</name>
<protein>
    <submittedName>
        <fullName evidence="2">Uncharacterized protein</fullName>
    </submittedName>
</protein>